<evidence type="ECO:0000256" key="1">
    <source>
        <dbReference type="ARBA" id="ARBA00004123"/>
    </source>
</evidence>
<accession>A0ABR2KIB4</accession>
<organism evidence="7 8">
    <name type="scientific">Tritrichomonas musculus</name>
    <dbReference type="NCBI Taxonomy" id="1915356"/>
    <lineage>
        <taxon>Eukaryota</taxon>
        <taxon>Metamonada</taxon>
        <taxon>Parabasalia</taxon>
        <taxon>Tritrichomonadida</taxon>
        <taxon>Tritrichomonadidae</taxon>
        <taxon>Tritrichomonas</taxon>
    </lineage>
</organism>
<evidence type="ECO:0000256" key="2">
    <source>
        <dbReference type="ARBA" id="ARBA00022664"/>
    </source>
</evidence>
<dbReference type="SMART" id="SM00386">
    <property type="entry name" value="HAT"/>
    <property type="match status" value="4"/>
</dbReference>
<dbReference type="SUPFAM" id="SSF48452">
    <property type="entry name" value="TPR-like"/>
    <property type="match status" value="1"/>
</dbReference>
<dbReference type="PANTHER" id="PTHR17204:SF5">
    <property type="entry name" value="PRE-MRNA-PROCESSING FACTOR 39"/>
    <property type="match status" value="1"/>
</dbReference>
<dbReference type="InterPro" id="IPR059164">
    <property type="entry name" value="HAT_PRP39_C"/>
</dbReference>
<evidence type="ECO:0000256" key="6">
    <source>
        <dbReference type="ARBA" id="ARBA00038019"/>
    </source>
</evidence>
<evidence type="ECO:0000256" key="3">
    <source>
        <dbReference type="ARBA" id="ARBA00022737"/>
    </source>
</evidence>
<name>A0ABR2KIB4_9EUKA</name>
<evidence type="ECO:0000256" key="5">
    <source>
        <dbReference type="ARBA" id="ARBA00023242"/>
    </source>
</evidence>
<dbReference type="EMBL" id="JAPFFF010000004">
    <property type="protein sequence ID" value="KAK8890875.1"/>
    <property type="molecule type" value="Genomic_DNA"/>
</dbReference>
<reference evidence="7 8" key="1">
    <citation type="submission" date="2024-04" db="EMBL/GenBank/DDBJ databases">
        <title>Tritrichomonas musculus Genome.</title>
        <authorList>
            <person name="Alves-Ferreira E."/>
            <person name="Grigg M."/>
            <person name="Lorenzi H."/>
            <person name="Galac M."/>
        </authorList>
    </citation>
    <scope>NUCLEOTIDE SEQUENCE [LARGE SCALE GENOMIC DNA]</scope>
    <source>
        <strain evidence="7 8">EAF2021</strain>
    </source>
</reference>
<dbReference type="Pfam" id="PF23240">
    <property type="entry name" value="HAT_PRP39_N"/>
    <property type="match status" value="1"/>
</dbReference>
<dbReference type="InterPro" id="IPR003107">
    <property type="entry name" value="HAT"/>
</dbReference>
<keyword evidence="5" id="KW-0539">Nucleus</keyword>
<keyword evidence="4" id="KW-0508">mRNA splicing</keyword>
<evidence type="ECO:0000313" key="7">
    <source>
        <dbReference type="EMBL" id="KAK8890875.1"/>
    </source>
</evidence>
<evidence type="ECO:0000256" key="4">
    <source>
        <dbReference type="ARBA" id="ARBA00023187"/>
    </source>
</evidence>
<dbReference type="Gene3D" id="1.25.40.10">
    <property type="entry name" value="Tetratricopeptide repeat domain"/>
    <property type="match status" value="2"/>
</dbReference>
<protein>
    <submittedName>
        <fullName evidence="7">PRP39 pre-mRNA processing factor 39</fullName>
    </submittedName>
</protein>
<keyword evidence="8" id="KW-1185">Reference proteome</keyword>
<sequence>MEELELSFGQNLELKPPSDCYDFRAWAQYFSKLNSLNIASISGSKFEDCVSNFKKFLHTFPWLYAYWDKLANFLWSSRCELSLTQNIYLSALSKTTLYYSIDMWLCYIKFFKANLPQTEQDKMRQIHTASLDAVGRHYCSGNLWRLALNYEDENRRSTFPLLAKSITCPTSELKQFWAELQLILPKVSLSDFQLFIANKEKSISELLLLFDETIVPPSQASGLTQQLADDTEERSNCINILAEIYNASLDKISSRCQYEENINRHFFHFNAPDEVQISNWERYTSFLEDQFNKTHSKESFDDVVLTFERALIPCAFIDNIWMRYANFLEDNISLNFATNEDVREVYQRIPFKVIPGAKIIYAEFEEVYSPNENAPKIYSEMAQSNNAEQIIASATYQIRSHSLLDTNDNNNDNSYDGATEILRKGRDRLLEKGDMEGASAVAAALLDFNESSDNISGAVYITKYAKKYSAHDPNETSNYLFNAIFNSTTSSIEDKLSFLRLYLELMGKHGIQANFQLNLETEYQRLKNKLVWNENYFDQKFLLSKQWPELKMKEWLQYLKEIK</sequence>
<evidence type="ECO:0000313" key="8">
    <source>
        <dbReference type="Proteomes" id="UP001470230"/>
    </source>
</evidence>
<dbReference type="Pfam" id="PF23241">
    <property type="entry name" value="HAT_PRP39_C"/>
    <property type="match status" value="1"/>
</dbReference>
<comment type="similarity">
    <text evidence="6">Belongs to the PRP39 family.</text>
</comment>
<gene>
    <name evidence="7" type="ORF">M9Y10_028074</name>
</gene>
<dbReference type="PANTHER" id="PTHR17204">
    <property type="entry name" value="PRE-MRNA PROCESSING PROTEIN PRP39-RELATED"/>
    <property type="match status" value="1"/>
</dbReference>
<keyword evidence="3" id="KW-0677">Repeat</keyword>
<comment type="caution">
    <text evidence="7">The sequence shown here is derived from an EMBL/GenBank/DDBJ whole genome shotgun (WGS) entry which is preliminary data.</text>
</comment>
<dbReference type="InterPro" id="IPR011990">
    <property type="entry name" value="TPR-like_helical_dom_sf"/>
</dbReference>
<keyword evidence="2" id="KW-0507">mRNA processing</keyword>
<dbReference type="Proteomes" id="UP001470230">
    <property type="component" value="Unassembled WGS sequence"/>
</dbReference>
<comment type="subcellular location">
    <subcellularLocation>
        <location evidence="1">Nucleus</location>
    </subcellularLocation>
</comment>
<proteinExistence type="inferred from homology"/>